<proteinExistence type="predicted"/>
<dbReference type="RefSeq" id="WP_262582396.1">
    <property type="nucleotide sequence ID" value="NZ_JAOQJV010000027.1"/>
</dbReference>
<comment type="caution">
    <text evidence="1">The sequence shown here is derived from an EMBL/GenBank/DDBJ whole genome shotgun (WGS) entry which is preliminary data.</text>
</comment>
<organism evidence="1 2">
    <name type="scientific">Dorea ammoniilytica</name>
    <dbReference type="NCBI Taxonomy" id="2981788"/>
    <lineage>
        <taxon>Bacteria</taxon>
        <taxon>Bacillati</taxon>
        <taxon>Bacillota</taxon>
        <taxon>Clostridia</taxon>
        <taxon>Lachnospirales</taxon>
        <taxon>Lachnospiraceae</taxon>
        <taxon>Dorea</taxon>
    </lineage>
</organism>
<protein>
    <submittedName>
        <fullName evidence="1">Uncharacterized protein</fullName>
    </submittedName>
</protein>
<keyword evidence="2" id="KW-1185">Reference proteome</keyword>
<name>A0ABT2S954_9FIRM</name>
<reference evidence="1 2" key="1">
    <citation type="journal article" date="2021" name="ISME Commun">
        <title>Automated analysis of genomic sequences facilitates high-throughput and comprehensive description of bacteria.</title>
        <authorList>
            <person name="Hitch T.C.A."/>
        </authorList>
    </citation>
    <scope>NUCLEOTIDE SEQUENCE [LARGE SCALE GENOMIC DNA]</scope>
    <source>
        <strain evidence="1 2">Sanger_02</strain>
    </source>
</reference>
<dbReference type="Proteomes" id="UP001207605">
    <property type="component" value="Unassembled WGS sequence"/>
</dbReference>
<gene>
    <name evidence="1" type="ORF">OCV65_12885</name>
</gene>
<sequence length="72" mass="8170">MKSNNKSHFHIPSNQEIIDSYDYLANSASMQDCTGLIPSAPQSKAELESYEDVYHYQPPVMKSTHHKKKADS</sequence>
<accession>A0ABT2S954</accession>
<evidence type="ECO:0000313" key="1">
    <source>
        <dbReference type="EMBL" id="MCU6701117.1"/>
    </source>
</evidence>
<evidence type="ECO:0000313" key="2">
    <source>
        <dbReference type="Proteomes" id="UP001207605"/>
    </source>
</evidence>
<dbReference type="EMBL" id="JAOQJV010000027">
    <property type="protein sequence ID" value="MCU6701117.1"/>
    <property type="molecule type" value="Genomic_DNA"/>
</dbReference>